<evidence type="ECO:0000313" key="15">
    <source>
        <dbReference type="Proteomes" id="UP000252884"/>
    </source>
</evidence>
<dbReference type="InterPro" id="IPR011006">
    <property type="entry name" value="CheY-like_superfamily"/>
</dbReference>
<feature type="domain" description="ABC transporter" evidence="12">
    <location>
        <begin position="362"/>
        <end position="596"/>
    </location>
</feature>
<gene>
    <name evidence="14" type="ORF">DES41_11439</name>
</gene>
<dbReference type="InterPro" id="IPR036890">
    <property type="entry name" value="HATPase_C_sf"/>
</dbReference>
<dbReference type="Gene3D" id="1.20.1560.10">
    <property type="entry name" value="ABC transporter type 1, transmembrane domain"/>
    <property type="match status" value="1"/>
</dbReference>
<keyword evidence="2" id="KW-0813">Transport</keyword>
<evidence type="ECO:0000259" key="12">
    <source>
        <dbReference type="PROSITE" id="PS50893"/>
    </source>
</evidence>
<dbReference type="PANTHER" id="PTHR24221">
    <property type="entry name" value="ATP-BINDING CASSETTE SUB-FAMILY B"/>
    <property type="match status" value="1"/>
</dbReference>
<dbReference type="PROSITE" id="PS50110">
    <property type="entry name" value="RESPONSE_REGULATORY"/>
    <property type="match status" value="1"/>
</dbReference>
<dbReference type="Gene3D" id="3.30.565.10">
    <property type="entry name" value="Histidine kinase-like ATPase, C-terminal domain"/>
    <property type="match status" value="1"/>
</dbReference>
<feature type="domain" description="Response regulatory" evidence="11">
    <location>
        <begin position="790"/>
        <end position="916"/>
    </location>
</feature>
<dbReference type="SMART" id="SM00382">
    <property type="entry name" value="AAA"/>
    <property type="match status" value="1"/>
</dbReference>
<dbReference type="CDD" id="cd03253">
    <property type="entry name" value="ABCC_ATM1_transporter"/>
    <property type="match status" value="1"/>
</dbReference>
<dbReference type="SUPFAM" id="SSF52172">
    <property type="entry name" value="CheY-like"/>
    <property type="match status" value="1"/>
</dbReference>
<evidence type="ECO:0000256" key="7">
    <source>
        <dbReference type="ARBA" id="ARBA00022989"/>
    </source>
</evidence>
<organism evidence="14 15">
    <name type="scientific">Pseudorhodoferax soli</name>
    <dbReference type="NCBI Taxonomy" id="545864"/>
    <lineage>
        <taxon>Bacteria</taxon>
        <taxon>Pseudomonadati</taxon>
        <taxon>Pseudomonadota</taxon>
        <taxon>Betaproteobacteria</taxon>
        <taxon>Burkholderiales</taxon>
        <taxon>Comamonadaceae</taxon>
    </lineage>
</organism>
<keyword evidence="6 14" id="KW-0067">ATP-binding</keyword>
<keyword evidence="7 10" id="KW-1133">Transmembrane helix</keyword>
<feature type="transmembrane region" description="Helical" evidence="10">
    <location>
        <begin position="183"/>
        <end position="203"/>
    </location>
</feature>
<dbReference type="FunFam" id="3.40.50.300:FF:000186">
    <property type="entry name" value="ATP-binding cassette sub-family B member 7, mitochondrial"/>
    <property type="match status" value="1"/>
</dbReference>
<evidence type="ECO:0000256" key="3">
    <source>
        <dbReference type="ARBA" id="ARBA00022475"/>
    </source>
</evidence>
<dbReference type="Proteomes" id="UP000252884">
    <property type="component" value="Unassembled WGS sequence"/>
</dbReference>
<evidence type="ECO:0000256" key="5">
    <source>
        <dbReference type="ARBA" id="ARBA00022741"/>
    </source>
</evidence>
<dbReference type="SUPFAM" id="SSF90123">
    <property type="entry name" value="ABC transporter transmembrane region"/>
    <property type="match status" value="1"/>
</dbReference>
<proteinExistence type="predicted"/>
<evidence type="ECO:0000256" key="4">
    <source>
        <dbReference type="ARBA" id="ARBA00022692"/>
    </source>
</evidence>
<dbReference type="GO" id="GO:0005886">
    <property type="term" value="C:plasma membrane"/>
    <property type="evidence" value="ECO:0007669"/>
    <property type="project" value="UniProtKB-SubCell"/>
</dbReference>
<dbReference type="InterPro" id="IPR011527">
    <property type="entry name" value="ABC1_TM_dom"/>
</dbReference>
<comment type="caution">
    <text evidence="14">The sequence shown here is derived from an EMBL/GenBank/DDBJ whole genome shotgun (WGS) entry which is preliminary data.</text>
</comment>
<dbReference type="Pfam" id="PF00072">
    <property type="entry name" value="Response_reg"/>
    <property type="match status" value="1"/>
</dbReference>
<dbReference type="PROSITE" id="PS50929">
    <property type="entry name" value="ABC_TM1F"/>
    <property type="match status" value="1"/>
</dbReference>
<keyword evidence="4 10" id="KW-0812">Transmembrane</keyword>
<dbReference type="EMBL" id="QPJK01000014">
    <property type="protein sequence ID" value="RCW64727.1"/>
    <property type="molecule type" value="Genomic_DNA"/>
</dbReference>
<dbReference type="OrthoDB" id="8554730at2"/>
<accession>A0A368XE39</accession>
<evidence type="ECO:0000256" key="1">
    <source>
        <dbReference type="ARBA" id="ARBA00004651"/>
    </source>
</evidence>
<evidence type="ECO:0000256" key="9">
    <source>
        <dbReference type="PROSITE-ProRule" id="PRU00169"/>
    </source>
</evidence>
<keyword evidence="5" id="KW-0547">Nucleotide-binding</keyword>
<dbReference type="InterPro" id="IPR017871">
    <property type="entry name" value="ABC_transporter-like_CS"/>
</dbReference>
<protein>
    <submittedName>
        <fullName evidence="14">ATP-binding cassette subfamily B protein</fullName>
    </submittedName>
</protein>
<reference evidence="14 15" key="1">
    <citation type="submission" date="2018-07" db="EMBL/GenBank/DDBJ databases">
        <title>Genomic Encyclopedia of Type Strains, Phase IV (KMG-IV): sequencing the most valuable type-strain genomes for metagenomic binning, comparative biology and taxonomic classification.</title>
        <authorList>
            <person name="Goeker M."/>
        </authorList>
    </citation>
    <scope>NUCLEOTIDE SEQUENCE [LARGE SCALE GENOMIC DNA]</scope>
    <source>
        <strain evidence="14 15">DSM 21634</strain>
    </source>
</reference>
<dbReference type="SUPFAM" id="SSF55874">
    <property type="entry name" value="ATPase domain of HSP90 chaperone/DNA topoisomerase II/histidine kinase"/>
    <property type="match status" value="1"/>
</dbReference>
<evidence type="ECO:0000256" key="8">
    <source>
        <dbReference type="ARBA" id="ARBA00023136"/>
    </source>
</evidence>
<dbReference type="InterPro" id="IPR001789">
    <property type="entry name" value="Sig_transdc_resp-reg_receiver"/>
</dbReference>
<dbReference type="InterPro" id="IPR003593">
    <property type="entry name" value="AAA+_ATPase"/>
</dbReference>
<dbReference type="SMART" id="SM00448">
    <property type="entry name" value="REC"/>
    <property type="match status" value="1"/>
</dbReference>
<keyword evidence="8 10" id="KW-0472">Membrane</keyword>
<dbReference type="PROSITE" id="PS50893">
    <property type="entry name" value="ABC_TRANSPORTER_2"/>
    <property type="match status" value="1"/>
</dbReference>
<dbReference type="InterPro" id="IPR039421">
    <property type="entry name" value="Type_1_exporter"/>
</dbReference>
<evidence type="ECO:0000256" key="2">
    <source>
        <dbReference type="ARBA" id="ARBA00022448"/>
    </source>
</evidence>
<evidence type="ECO:0000313" key="14">
    <source>
        <dbReference type="EMBL" id="RCW64727.1"/>
    </source>
</evidence>
<feature type="transmembrane region" description="Helical" evidence="10">
    <location>
        <begin position="75"/>
        <end position="94"/>
    </location>
</feature>
<dbReference type="RefSeq" id="WP_114472105.1">
    <property type="nucleotide sequence ID" value="NZ_QPJK01000014.1"/>
</dbReference>
<dbReference type="CDD" id="cd18582">
    <property type="entry name" value="ABC_6TM_ATM1_ABCB7"/>
    <property type="match status" value="1"/>
</dbReference>
<dbReference type="GO" id="GO:0140359">
    <property type="term" value="F:ABC-type transporter activity"/>
    <property type="evidence" value="ECO:0007669"/>
    <property type="project" value="InterPro"/>
</dbReference>
<dbReference type="PANTHER" id="PTHR24221:SF654">
    <property type="entry name" value="ATP-BINDING CASSETTE SUB-FAMILY B MEMBER 6"/>
    <property type="match status" value="1"/>
</dbReference>
<keyword evidence="15" id="KW-1185">Reference proteome</keyword>
<sequence>MTTSADKRRVFAGLWAAAWAYRRRTLLAVALLVLAKAAGVAVPFLLKAIVDRFSHPAGLVEAVAPGMPAAAQGNASVLVVPVFLLLAYALVRFLGTLFTELRDLVFAPVTQRTTTAYAERSFAHLLALDPRFHVQRNTGSLIRDVERGTAGVGFLLGAGLFTVVPTLVEFAAVLAVMALGYSLWFTAAILVTFCVYAVLTLRLTQRRELRQRRVNEMDSRANGRLVDSLLNYETVKTHAREDYERRRYAEICAQWVQGSIGNQRTLSALHIGQGAVIAAGVAAVMLLAGQQTVRGAMSVGDLVLVNAYLIQICLPLNALGFVFREASDALVNTEKLFALMAQRPDIEDRPGQALLAVKGGVVAFEHVDFSYEAGRQVLWDVSLTIGAGQTVAVVGGSGSGKSTLARLLLRLYDVNGGRIAVDGQDLRAVTVQSLREAIGVVPQDTVLFNDTIAYNIGYGRLGAGIADIMEAAKAAQVHEFILSLPQQYETVVGERGLKLSGGEKQRIAIARAFLKNPPIMVFDEATSALDTRAERAIQGELDRIAEGRTTLVIAHRLSTIVNADEIVVMDKGRIVERGRHEALLAQAGLYAQLWSLQRQQQQFERLERQLARQPVNLVALVANAIDGLRQTIDARQVRLYTEIDIDDASVTGDPGTLAQVLRQLCMWALHATPAQGRIELRLERRDRRACLSVTDGRHAAVGERAPAPVPDALAGLALPHGTETPLDPMALRSTIERQGGSFSIEAPSALHGMRYMLDLPLRAVAAEPAPVPHAAGAGHGLGDTPLAGLRIMVIDDMADARDTLAMLLGAEGAQVLPFPGGAPALAWLAGEPTTRWPHLLVCDIVLHGEDGYGVMHAVRQREAERGVTLEQRMPAVALTGLAQPGDRVRTLMAGFQVHLVKPVEADELVQTLYTLAGRGEKAA</sequence>
<dbReference type="PROSITE" id="PS00211">
    <property type="entry name" value="ABC_TRANSPORTER_1"/>
    <property type="match status" value="1"/>
</dbReference>
<evidence type="ECO:0000259" key="11">
    <source>
        <dbReference type="PROSITE" id="PS50110"/>
    </source>
</evidence>
<dbReference type="Pfam" id="PF00005">
    <property type="entry name" value="ABC_tran"/>
    <property type="match status" value="1"/>
</dbReference>
<dbReference type="Gene3D" id="3.40.50.300">
    <property type="entry name" value="P-loop containing nucleotide triphosphate hydrolases"/>
    <property type="match status" value="1"/>
</dbReference>
<dbReference type="AlphaFoldDB" id="A0A368XE39"/>
<evidence type="ECO:0000256" key="6">
    <source>
        <dbReference type="ARBA" id="ARBA00022840"/>
    </source>
</evidence>
<dbReference type="GO" id="GO:0000160">
    <property type="term" value="P:phosphorelay signal transduction system"/>
    <property type="evidence" value="ECO:0007669"/>
    <property type="project" value="InterPro"/>
</dbReference>
<evidence type="ECO:0000256" key="10">
    <source>
        <dbReference type="SAM" id="Phobius"/>
    </source>
</evidence>
<comment type="subcellular location">
    <subcellularLocation>
        <location evidence="1">Cell membrane</location>
        <topology evidence="1">Multi-pass membrane protein</topology>
    </subcellularLocation>
</comment>
<dbReference type="InterPro" id="IPR027417">
    <property type="entry name" value="P-loop_NTPase"/>
</dbReference>
<dbReference type="InterPro" id="IPR036640">
    <property type="entry name" value="ABC1_TM_sf"/>
</dbReference>
<name>A0A368XE39_9BURK</name>
<feature type="transmembrane region" description="Helical" evidence="10">
    <location>
        <begin position="268"/>
        <end position="288"/>
    </location>
</feature>
<feature type="modified residue" description="4-aspartylphosphate" evidence="9">
    <location>
        <position position="843"/>
    </location>
</feature>
<dbReference type="Gene3D" id="3.40.50.2300">
    <property type="match status" value="1"/>
</dbReference>
<dbReference type="GO" id="GO:0016887">
    <property type="term" value="F:ATP hydrolysis activity"/>
    <property type="evidence" value="ECO:0007669"/>
    <property type="project" value="InterPro"/>
</dbReference>
<dbReference type="SUPFAM" id="SSF52540">
    <property type="entry name" value="P-loop containing nucleoside triphosphate hydrolases"/>
    <property type="match status" value="1"/>
</dbReference>
<dbReference type="InterPro" id="IPR003439">
    <property type="entry name" value="ABC_transporter-like_ATP-bd"/>
</dbReference>
<evidence type="ECO:0000259" key="13">
    <source>
        <dbReference type="PROSITE" id="PS50929"/>
    </source>
</evidence>
<dbReference type="GO" id="GO:0005524">
    <property type="term" value="F:ATP binding"/>
    <property type="evidence" value="ECO:0007669"/>
    <property type="project" value="UniProtKB-KW"/>
</dbReference>
<keyword evidence="3" id="KW-1003">Cell membrane</keyword>
<dbReference type="Pfam" id="PF00664">
    <property type="entry name" value="ABC_membrane"/>
    <property type="match status" value="1"/>
</dbReference>
<feature type="domain" description="ABC transmembrane type-1" evidence="13">
    <location>
        <begin position="26"/>
        <end position="328"/>
    </location>
</feature>
<keyword evidence="9" id="KW-0597">Phosphoprotein</keyword>
<feature type="transmembrane region" description="Helical" evidence="10">
    <location>
        <begin position="152"/>
        <end position="177"/>
    </location>
</feature>